<dbReference type="EMBL" id="SBIQ01000324">
    <property type="protein sequence ID" value="KAF7679720.1"/>
    <property type="molecule type" value="Genomic_DNA"/>
</dbReference>
<dbReference type="GO" id="GO:0000502">
    <property type="term" value="C:proteasome complex"/>
    <property type="evidence" value="ECO:0007669"/>
    <property type="project" value="UniProtKB-KW"/>
</dbReference>
<keyword evidence="1 2" id="KW-0647">Proteasome</keyword>
<protein>
    <submittedName>
        <fullName evidence="2">Proteasome subunit alpha type-6</fullName>
    </submittedName>
</protein>
<name>A0ABQ7HVY7_9MICR</name>
<dbReference type="InterPro" id="IPR050115">
    <property type="entry name" value="Proteasome_alpha"/>
</dbReference>
<reference evidence="2 3" key="1">
    <citation type="submission" date="2019-01" db="EMBL/GenBank/DDBJ databases">
        <title>Genomes sequencing and comparative genomics of infectious freshwater microsporidia, Cucumispora dikerogammari and Thelohania contejeani.</title>
        <authorList>
            <person name="Cormier A."/>
            <person name="Giraud I."/>
            <person name="Wattier R."/>
            <person name="Teixeira M."/>
            <person name="Grandjean F."/>
            <person name="Rigaud T."/>
            <person name="Cordaux R."/>
        </authorList>
    </citation>
    <scope>NUCLEOTIDE SEQUENCE [LARGE SCALE GENOMIC DNA]</scope>
    <source>
        <strain evidence="2">T1</strain>
        <tissue evidence="2">Spores</tissue>
    </source>
</reference>
<dbReference type="InterPro" id="IPR029055">
    <property type="entry name" value="Ntn_hydrolases_N"/>
</dbReference>
<dbReference type="SUPFAM" id="SSF56235">
    <property type="entry name" value="N-terminal nucleophile aminohydrolases (Ntn hydrolases)"/>
    <property type="match status" value="1"/>
</dbReference>
<evidence type="ECO:0000256" key="1">
    <source>
        <dbReference type="ARBA" id="ARBA00022942"/>
    </source>
</evidence>
<dbReference type="InterPro" id="IPR001353">
    <property type="entry name" value="Proteasome_sua/b"/>
</dbReference>
<dbReference type="Pfam" id="PF00227">
    <property type="entry name" value="Proteasome"/>
    <property type="match status" value="1"/>
</dbReference>
<dbReference type="Gene3D" id="3.60.20.10">
    <property type="entry name" value="Glutamine Phosphoribosylpyrophosphate, subunit 1, domain 1"/>
    <property type="match status" value="1"/>
</dbReference>
<organism evidence="2 3">
    <name type="scientific">Astathelohania contejeani</name>
    <dbReference type="NCBI Taxonomy" id="164912"/>
    <lineage>
        <taxon>Eukaryota</taxon>
        <taxon>Fungi</taxon>
        <taxon>Fungi incertae sedis</taxon>
        <taxon>Microsporidia</taxon>
        <taxon>Astathelohaniidae</taxon>
        <taxon>Astathelohania</taxon>
    </lineage>
</organism>
<evidence type="ECO:0000313" key="2">
    <source>
        <dbReference type="EMBL" id="KAF7679720.1"/>
    </source>
</evidence>
<accession>A0ABQ7HVY7</accession>
<evidence type="ECO:0000313" key="3">
    <source>
        <dbReference type="Proteomes" id="UP001516464"/>
    </source>
</evidence>
<keyword evidence="3" id="KW-1185">Reference proteome</keyword>
<proteinExistence type="predicted"/>
<dbReference type="Proteomes" id="UP001516464">
    <property type="component" value="Unassembled WGS sequence"/>
</dbReference>
<gene>
    <name evidence="2" type="primary">PRE5</name>
    <name evidence="2" type="ORF">TCON_2481</name>
</gene>
<dbReference type="PANTHER" id="PTHR11599">
    <property type="entry name" value="PROTEASOME SUBUNIT ALPHA/BETA"/>
    <property type="match status" value="1"/>
</dbReference>
<comment type="caution">
    <text evidence="2">The sequence shown here is derived from an EMBL/GenBank/DDBJ whole genome shotgun (WGS) entry which is preliminary data.</text>
</comment>
<sequence>MSTITDFNNVSVFTPEGKIIPLENIKKTVELGNTTLGLTNDRIGVLVAYLGSSSDYSYPTKKLFKINKRSIFTYAGITNDGLEIVDYLLEKGITEEVIKDRDIHFLRVFDDLCYEASFRTLVARDRLYGAGGLLLTDYNGAKLVEFQPAGCVKEARAMAIGNRAQSARTILENEVENLDTMGVDEMCRVGIRALKNSHPEEGALTKDNVEIWCLEAGKEYYKIDVSIYL</sequence>